<dbReference type="GO" id="GO:0006508">
    <property type="term" value="P:proteolysis"/>
    <property type="evidence" value="ECO:0007669"/>
    <property type="project" value="InterPro"/>
</dbReference>
<dbReference type="InterPro" id="IPR043504">
    <property type="entry name" value="Peptidase_S1_PA_chymotrypsin"/>
</dbReference>
<keyword evidence="1" id="KW-1015">Disulfide bond</keyword>
<dbReference type="PROSITE" id="PS50240">
    <property type="entry name" value="TRYPSIN_DOM"/>
    <property type="match status" value="1"/>
</dbReference>
<dbReference type="PROSITE" id="PS00135">
    <property type="entry name" value="TRYPSIN_SER"/>
    <property type="match status" value="1"/>
</dbReference>
<dbReference type="InterPro" id="IPR009003">
    <property type="entry name" value="Peptidase_S1_PA"/>
</dbReference>
<dbReference type="SUPFAM" id="SSF50494">
    <property type="entry name" value="Trypsin-like serine proteases"/>
    <property type="match status" value="1"/>
</dbReference>
<accession>E4XFV0</accession>
<evidence type="ECO:0000313" key="4">
    <source>
        <dbReference type="EMBL" id="CBY24490.1"/>
    </source>
</evidence>
<evidence type="ECO:0000256" key="2">
    <source>
        <dbReference type="ARBA" id="ARBA00024195"/>
    </source>
</evidence>
<dbReference type="InParanoid" id="E4XFV0"/>
<evidence type="ECO:0000259" key="3">
    <source>
        <dbReference type="PROSITE" id="PS50240"/>
    </source>
</evidence>
<feature type="domain" description="Peptidase S1" evidence="3">
    <location>
        <begin position="1"/>
        <end position="103"/>
    </location>
</feature>
<proteinExistence type="inferred from homology"/>
<dbReference type="Gene3D" id="2.40.10.10">
    <property type="entry name" value="Trypsin-like serine proteases"/>
    <property type="match status" value="1"/>
</dbReference>
<dbReference type="PANTHER" id="PTHR24256">
    <property type="entry name" value="TRYPTASE-RELATED"/>
    <property type="match status" value="1"/>
</dbReference>
<reference evidence="4" key="1">
    <citation type="journal article" date="2010" name="Science">
        <title>Plasticity of animal genome architecture unmasked by rapid evolution of a pelagic tunicate.</title>
        <authorList>
            <person name="Denoeud F."/>
            <person name="Henriet S."/>
            <person name="Mungpakdee S."/>
            <person name="Aury J.M."/>
            <person name="Da Silva C."/>
            <person name="Brinkmann H."/>
            <person name="Mikhaleva J."/>
            <person name="Olsen L.C."/>
            <person name="Jubin C."/>
            <person name="Canestro C."/>
            <person name="Bouquet J.M."/>
            <person name="Danks G."/>
            <person name="Poulain J."/>
            <person name="Campsteijn C."/>
            <person name="Adamski M."/>
            <person name="Cross I."/>
            <person name="Yadetie F."/>
            <person name="Muffato M."/>
            <person name="Louis A."/>
            <person name="Butcher S."/>
            <person name="Tsagkogeorga G."/>
            <person name="Konrad A."/>
            <person name="Singh S."/>
            <person name="Jensen M.F."/>
            <person name="Cong E.H."/>
            <person name="Eikeseth-Otteraa H."/>
            <person name="Noel B."/>
            <person name="Anthouard V."/>
            <person name="Porcel B.M."/>
            <person name="Kachouri-Lafond R."/>
            <person name="Nishino A."/>
            <person name="Ugolini M."/>
            <person name="Chourrout P."/>
            <person name="Nishida H."/>
            <person name="Aasland R."/>
            <person name="Huzurbazar S."/>
            <person name="Westhof E."/>
            <person name="Delsuc F."/>
            <person name="Lehrach H."/>
            <person name="Reinhardt R."/>
            <person name="Weissenbach J."/>
            <person name="Roy S.W."/>
            <person name="Artiguenave F."/>
            <person name="Postlethwait J.H."/>
            <person name="Manak J.R."/>
            <person name="Thompson E.M."/>
            <person name="Jaillon O."/>
            <person name="Du Pasquier L."/>
            <person name="Boudinot P."/>
            <person name="Liberles D.A."/>
            <person name="Volff J.N."/>
            <person name="Philippe H."/>
            <person name="Lenhard B."/>
            <person name="Roest Crollius H."/>
            <person name="Wincker P."/>
            <person name="Chourrout D."/>
        </authorList>
    </citation>
    <scope>NUCLEOTIDE SEQUENCE [LARGE SCALE GENOMIC DNA]</scope>
</reference>
<dbReference type="GO" id="GO:0004252">
    <property type="term" value="F:serine-type endopeptidase activity"/>
    <property type="evidence" value="ECO:0007669"/>
    <property type="project" value="InterPro"/>
</dbReference>
<evidence type="ECO:0000313" key="5">
    <source>
        <dbReference type="Proteomes" id="UP000001307"/>
    </source>
</evidence>
<dbReference type="Pfam" id="PF00089">
    <property type="entry name" value="Trypsin"/>
    <property type="match status" value="1"/>
</dbReference>
<dbReference type="InterPro" id="IPR033116">
    <property type="entry name" value="TRYPSIN_SER"/>
</dbReference>
<evidence type="ECO:0000256" key="1">
    <source>
        <dbReference type="ARBA" id="ARBA00023157"/>
    </source>
</evidence>
<dbReference type="InterPro" id="IPR051487">
    <property type="entry name" value="Ser/Thr_Proteases_Immune/Dev"/>
</dbReference>
<sequence>MDECTLEQHDLELGVLIRSMENRLCAGRSTSDKTYDPSKYGVIASSAHGAACDGDSGGPLFCLDLGDEGYKFQGIVNLGAGCGRRGLYTRVANYMNWIFENMHVDPK</sequence>
<organism evidence="4">
    <name type="scientific">Oikopleura dioica</name>
    <name type="common">Tunicate</name>
    <dbReference type="NCBI Taxonomy" id="34765"/>
    <lineage>
        <taxon>Eukaryota</taxon>
        <taxon>Metazoa</taxon>
        <taxon>Chordata</taxon>
        <taxon>Tunicata</taxon>
        <taxon>Appendicularia</taxon>
        <taxon>Copelata</taxon>
        <taxon>Oikopleuridae</taxon>
        <taxon>Oikopleura</taxon>
    </lineage>
</organism>
<dbReference type="AlphaFoldDB" id="E4XFV0"/>
<comment type="similarity">
    <text evidence="2">Belongs to the peptidase S1 family. CLIP subfamily.</text>
</comment>
<protein>
    <recommendedName>
        <fullName evidence="3">Peptidase S1 domain-containing protein</fullName>
    </recommendedName>
</protein>
<keyword evidence="5" id="KW-1185">Reference proteome</keyword>
<dbReference type="InterPro" id="IPR001254">
    <property type="entry name" value="Trypsin_dom"/>
</dbReference>
<gene>
    <name evidence="4" type="ORF">GSOID_T00010355001</name>
</gene>
<dbReference type="EMBL" id="FN653046">
    <property type="protein sequence ID" value="CBY24490.1"/>
    <property type="molecule type" value="Genomic_DNA"/>
</dbReference>
<dbReference type="Proteomes" id="UP000001307">
    <property type="component" value="Unassembled WGS sequence"/>
</dbReference>
<name>E4XFV0_OIKDI</name>
<dbReference type="OrthoDB" id="6339452at2759"/>